<dbReference type="EMBL" id="CAJNOL010016151">
    <property type="protein sequence ID" value="CAF1674289.1"/>
    <property type="molecule type" value="Genomic_DNA"/>
</dbReference>
<name>A0A815WTQ4_9BILA</name>
<evidence type="ECO:0000313" key="2">
    <source>
        <dbReference type="EMBL" id="CAF1553544.1"/>
    </source>
</evidence>
<evidence type="ECO:0000256" key="1">
    <source>
        <dbReference type="SAM" id="SignalP"/>
    </source>
</evidence>
<accession>A0A815WTQ4</accession>
<proteinExistence type="predicted"/>
<evidence type="ECO:0000313" key="3">
    <source>
        <dbReference type="EMBL" id="CAF1674289.1"/>
    </source>
</evidence>
<keyword evidence="1" id="KW-0732">Signal</keyword>
<dbReference type="Proteomes" id="UP000663854">
    <property type="component" value="Unassembled WGS sequence"/>
</dbReference>
<dbReference type="Proteomes" id="UP000663870">
    <property type="component" value="Unassembled WGS sequence"/>
</dbReference>
<dbReference type="Gene3D" id="1.10.287.650">
    <property type="entry name" value="L27 domain"/>
    <property type="match status" value="1"/>
</dbReference>
<feature type="signal peptide" evidence="1">
    <location>
        <begin position="1"/>
        <end position="28"/>
    </location>
</feature>
<dbReference type="EMBL" id="CAJNOH010014252">
    <property type="protein sequence ID" value="CAF1553544.1"/>
    <property type="molecule type" value="Genomic_DNA"/>
</dbReference>
<dbReference type="AlphaFoldDB" id="A0A815WTQ4"/>
<feature type="chain" id="PRO_5035607899" evidence="1">
    <location>
        <begin position="29"/>
        <end position="105"/>
    </location>
</feature>
<reference evidence="2" key="1">
    <citation type="submission" date="2021-02" db="EMBL/GenBank/DDBJ databases">
        <authorList>
            <person name="Nowell W R."/>
        </authorList>
    </citation>
    <scope>NUCLEOTIDE SEQUENCE</scope>
</reference>
<evidence type="ECO:0000313" key="4">
    <source>
        <dbReference type="Proteomes" id="UP000663854"/>
    </source>
</evidence>
<evidence type="ECO:0000313" key="5">
    <source>
        <dbReference type="Proteomes" id="UP000663870"/>
    </source>
</evidence>
<gene>
    <name evidence="3" type="ORF">JXQ802_LOCUS58111</name>
    <name evidence="2" type="ORF">PYM288_LOCUS41495</name>
</gene>
<protein>
    <submittedName>
        <fullName evidence="2">Uncharacterized protein</fullName>
    </submittedName>
</protein>
<comment type="caution">
    <text evidence="2">The sequence shown here is derived from an EMBL/GenBank/DDBJ whole genome shotgun (WGS) entry which is preliminary data.</text>
</comment>
<organism evidence="2 4">
    <name type="scientific">Rotaria sordida</name>
    <dbReference type="NCBI Taxonomy" id="392033"/>
    <lineage>
        <taxon>Eukaryota</taxon>
        <taxon>Metazoa</taxon>
        <taxon>Spiralia</taxon>
        <taxon>Gnathifera</taxon>
        <taxon>Rotifera</taxon>
        <taxon>Eurotatoria</taxon>
        <taxon>Bdelloidea</taxon>
        <taxon>Philodinida</taxon>
        <taxon>Philodinidae</taxon>
        <taxon>Rotaria</taxon>
    </lineage>
</organism>
<sequence length="105" mass="11652">MTTDNTREHSIVLELGLLALLQAHDVVAHEVYSDDAIRITPSYIGNNTIAPDSGLDNDYGGHNGSGLNECADDRLNDLPCDVTRVRLVQFQRNTDEPLVIYQDKK</sequence>
<keyword evidence="5" id="KW-1185">Reference proteome</keyword>
<feature type="non-terminal residue" evidence="2">
    <location>
        <position position="105"/>
    </location>
</feature>